<keyword evidence="1 4" id="KW-0489">Methyltransferase</keyword>
<sequence>MRKLKITELNRLTPEEFKYTKKHRVIAVLDNVRSLHNVGSVFRTADAFCLEAVYLCGITATPPHNEIHKTALGAEDTVEWKYFEDTLYAVRELRERGYVIIAAEQVDKSIMLTSFAPEADKGYALIFGNEVKGVQQQVIDLCDYCIEIPQFGTKHSLNVSVSAGIVLWETVKLLSQKAINRL</sequence>
<feature type="domain" description="tRNA/rRNA methyltransferase SpoU type" evidence="3">
    <location>
        <begin position="25"/>
        <end position="168"/>
    </location>
</feature>
<evidence type="ECO:0000313" key="4">
    <source>
        <dbReference type="EMBL" id="URW80489.1"/>
    </source>
</evidence>
<dbReference type="CDD" id="cd18097">
    <property type="entry name" value="SpoU-like"/>
    <property type="match status" value="1"/>
</dbReference>
<dbReference type="SUPFAM" id="SSF75217">
    <property type="entry name" value="alpha/beta knot"/>
    <property type="match status" value="1"/>
</dbReference>
<dbReference type="RefSeq" id="WP_250724742.1">
    <property type="nucleotide sequence ID" value="NZ_CP098400.1"/>
</dbReference>
<reference evidence="4" key="2">
    <citation type="submission" date="2022-06" db="EMBL/GenBank/DDBJ databases">
        <title>Xiashengella guii gen. nov. sp. nov., a bacterium isolated form anaerobic digestion tank.</title>
        <authorList>
            <person name="Huang H."/>
        </authorList>
    </citation>
    <scope>NUCLEOTIDE SEQUENCE</scope>
    <source>
        <strain evidence="4">Ai-910</strain>
    </source>
</reference>
<dbReference type="Proteomes" id="UP001056426">
    <property type="component" value="Chromosome"/>
</dbReference>
<keyword evidence="5" id="KW-1185">Reference proteome</keyword>
<dbReference type="PANTHER" id="PTHR46429:SF1">
    <property type="entry name" value="23S RRNA (GUANOSINE-2'-O-)-METHYLTRANSFERASE RLMB"/>
    <property type="match status" value="1"/>
</dbReference>
<evidence type="ECO:0000259" key="3">
    <source>
        <dbReference type="Pfam" id="PF00588"/>
    </source>
</evidence>
<protein>
    <submittedName>
        <fullName evidence="4">RNA methyltransferase</fullName>
    </submittedName>
</protein>
<dbReference type="KEGG" id="alkq:M9189_03875"/>
<dbReference type="GO" id="GO:0032259">
    <property type="term" value="P:methylation"/>
    <property type="evidence" value="ECO:0007669"/>
    <property type="project" value="UniProtKB-KW"/>
</dbReference>
<keyword evidence="2" id="KW-0808">Transferase</keyword>
<dbReference type="GO" id="GO:0005829">
    <property type="term" value="C:cytosol"/>
    <property type="evidence" value="ECO:0007669"/>
    <property type="project" value="TreeGrafter"/>
</dbReference>
<dbReference type="InterPro" id="IPR004441">
    <property type="entry name" value="rRNA_MeTrfase_TrmH"/>
</dbReference>
<dbReference type="PANTHER" id="PTHR46429">
    <property type="entry name" value="23S RRNA (GUANOSINE-2'-O-)-METHYLTRANSFERASE RLMB"/>
    <property type="match status" value="1"/>
</dbReference>
<dbReference type="Pfam" id="PF00588">
    <property type="entry name" value="SpoU_methylase"/>
    <property type="match status" value="1"/>
</dbReference>
<dbReference type="EMBL" id="CP098400">
    <property type="protein sequence ID" value="URW80489.1"/>
    <property type="molecule type" value="Genomic_DNA"/>
</dbReference>
<name>A0A9J6ZSC5_9BACT</name>
<dbReference type="AlphaFoldDB" id="A0A9J6ZSC5"/>
<organism evidence="4 5">
    <name type="scientific">Xiashengella succiniciproducens</name>
    <dbReference type="NCBI Taxonomy" id="2949635"/>
    <lineage>
        <taxon>Bacteria</taxon>
        <taxon>Pseudomonadati</taxon>
        <taxon>Bacteroidota</taxon>
        <taxon>Bacteroidia</taxon>
        <taxon>Marinilabiliales</taxon>
        <taxon>Marinilabiliaceae</taxon>
        <taxon>Xiashengella</taxon>
    </lineage>
</organism>
<proteinExistence type="predicted"/>
<dbReference type="InterPro" id="IPR001537">
    <property type="entry name" value="SpoU_MeTrfase"/>
</dbReference>
<dbReference type="InterPro" id="IPR029028">
    <property type="entry name" value="Alpha/beta_knot_MTases"/>
</dbReference>
<reference evidence="4" key="1">
    <citation type="submission" date="2022-05" db="EMBL/GenBank/DDBJ databases">
        <authorList>
            <person name="Sun X."/>
        </authorList>
    </citation>
    <scope>NUCLEOTIDE SEQUENCE</scope>
    <source>
        <strain evidence="4">Ai-910</strain>
    </source>
</reference>
<dbReference type="GO" id="GO:0003723">
    <property type="term" value="F:RNA binding"/>
    <property type="evidence" value="ECO:0007669"/>
    <property type="project" value="InterPro"/>
</dbReference>
<accession>A0A9J6ZSC5</accession>
<evidence type="ECO:0000313" key="5">
    <source>
        <dbReference type="Proteomes" id="UP001056426"/>
    </source>
</evidence>
<evidence type="ECO:0000256" key="1">
    <source>
        <dbReference type="ARBA" id="ARBA00022603"/>
    </source>
</evidence>
<dbReference type="InterPro" id="IPR029026">
    <property type="entry name" value="tRNA_m1G_MTases_N"/>
</dbReference>
<dbReference type="Gene3D" id="3.40.1280.10">
    <property type="match status" value="1"/>
</dbReference>
<gene>
    <name evidence="4" type="ORF">M9189_03875</name>
</gene>
<evidence type="ECO:0000256" key="2">
    <source>
        <dbReference type="ARBA" id="ARBA00022679"/>
    </source>
</evidence>
<dbReference type="GO" id="GO:0006396">
    <property type="term" value="P:RNA processing"/>
    <property type="evidence" value="ECO:0007669"/>
    <property type="project" value="InterPro"/>
</dbReference>
<dbReference type="GO" id="GO:0008173">
    <property type="term" value="F:RNA methyltransferase activity"/>
    <property type="evidence" value="ECO:0007669"/>
    <property type="project" value="InterPro"/>
</dbReference>